<evidence type="ECO:0000313" key="1">
    <source>
        <dbReference type="EMBL" id="KAG5949660.1"/>
    </source>
</evidence>
<sequence>MTKPRKLGRDFARRGTLVNQARPSAHSLLSIPADVDTSLNTKKSVDPDVDYEQFTEDVGRYKN</sequence>
<dbReference type="OrthoDB" id="10605373at2759"/>
<dbReference type="Proteomes" id="UP000706124">
    <property type="component" value="Unassembled WGS sequence"/>
</dbReference>
<dbReference type="AlphaFoldDB" id="A0A9P7MJL9"/>
<reference evidence="1 2" key="1">
    <citation type="journal article" date="2020" name="bioRxiv">
        <title>Whole genome comparisons of ergot fungi reveals the divergence and evolution of species within the genus Claviceps are the result of varying mechanisms driving genome evolution and host range expansion.</title>
        <authorList>
            <person name="Wyka S.A."/>
            <person name="Mondo S.J."/>
            <person name="Liu M."/>
            <person name="Dettman J."/>
            <person name="Nalam V."/>
            <person name="Broders K.D."/>
        </authorList>
    </citation>
    <scope>NUCLEOTIDE SEQUENCE [LARGE SCALE GENOMIC DNA]</scope>
    <source>
        <strain evidence="1 2">CCC 1485</strain>
    </source>
</reference>
<dbReference type="EMBL" id="SRPO01000002">
    <property type="protein sequence ID" value="KAG5949660.1"/>
    <property type="molecule type" value="Genomic_DNA"/>
</dbReference>
<organism evidence="1 2">
    <name type="scientific">Claviceps pazoutovae</name>
    <dbReference type="NCBI Taxonomy" id="1649127"/>
    <lineage>
        <taxon>Eukaryota</taxon>
        <taxon>Fungi</taxon>
        <taxon>Dikarya</taxon>
        <taxon>Ascomycota</taxon>
        <taxon>Pezizomycotina</taxon>
        <taxon>Sordariomycetes</taxon>
        <taxon>Hypocreomycetidae</taxon>
        <taxon>Hypocreales</taxon>
        <taxon>Clavicipitaceae</taxon>
        <taxon>Claviceps</taxon>
    </lineage>
</organism>
<name>A0A9P7MJL9_9HYPO</name>
<protein>
    <submittedName>
        <fullName evidence="1">Uncharacterized protein</fullName>
    </submittedName>
</protein>
<gene>
    <name evidence="1" type="ORF">E4U60_002198</name>
</gene>
<keyword evidence="2" id="KW-1185">Reference proteome</keyword>
<evidence type="ECO:0000313" key="2">
    <source>
        <dbReference type="Proteomes" id="UP000706124"/>
    </source>
</evidence>
<accession>A0A9P7MJL9</accession>
<comment type="caution">
    <text evidence="1">The sequence shown here is derived from an EMBL/GenBank/DDBJ whole genome shotgun (WGS) entry which is preliminary data.</text>
</comment>
<proteinExistence type="predicted"/>